<organism evidence="3 4">
    <name type="scientific">Algoriphagus ornithinivorans</name>
    <dbReference type="NCBI Taxonomy" id="226506"/>
    <lineage>
        <taxon>Bacteria</taxon>
        <taxon>Pseudomonadati</taxon>
        <taxon>Bacteroidota</taxon>
        <taxon>Cytophagia</taxon>
        <taxon>Cytophagales</taxon>
        <taxon>Cyclobacteriaceae</taxon>
        <taxon>Algoriphagus</taxon>
    </lineage>
</organism>
<dbReference type="InterPro" id="IPR012577">
    <property type="entry name" value="NIPSNAP"/>
</dbReference>
<dbReference type="SUPFAM" id="SSF54909">
    <property type="entry name" value="Dimeric alpha+beta barrel"/>
    <property type="match status" value="2"/>
</dbReference>
<keyword evidence="1" id="KW-0732">Signal</keyword>
<keyword evidence="4" id="KW-1185">Reference proteome</keyword>
<feature type="chain" id="PRO_5011670823" evidence="1">
    <location>
        <begin position="20"/>
        <end position="249"/>
    </location>
</feature>
<dbReference type="InterPro" id="IPR011008">
    <property type="entry name" value="Dimeric_a/b-barrel"/>
</dbReference>
<feature type="domain" description="NIPSNAP" evidence="2">
    <location>
        <begin position="144"/>
        <end position="247"/>
    </location>
</feature>
<accession>A0A1I5IN58</accession>
<protein>
    <submittedName>
        <fullName evidence="3">NIPSNAP protein</fullName>
    </submittedName>
</protein>
<dbReference type="AlphaFoldDB" id="A0A1I5IN58"/>
<dbReference type="Gene3D" id="3.30.70.100">
    <property type="match status" value="2"/>
</dbReference>
<evidence type="ECO:0000256" key="1">
    <source>
        <dbReference type="SAM" id="SignalP"/>
    </source>
</evidence>
<dbReference type="Proteomes" id="UP000199564">
    <property type="component" value="Unassembled WGS sequence"/>
</dbReference>
<dbReference type="EMBL" id="FOVW01000009">
    <property type="protein sequence ID" value="SFO61591.1"/>
    <property type="molecule type" value="Genomic_DNA"/>
</dbReference>
<name>A0A1I5IN58_9BACT</name>
<feature type="signal peptide" evidence="1">
    <location>
        <begin position="1"/>
        <end position="19"/>
    </location>
</feature>
<sequence length="249" mass="28781">MKKLFTVILLAFLSVQVFGQQLQNIKSNYFELRVYTAHEGKMPDLIKRFQNHTMKIFERLGMENIAYFLPVDESENKLYYIIGYPDAKSRDLLWQKFSADEEWQAAYQESIKDGILVKDIQETFMVLAPGLNEGPLPAPSGIFQLRIYHCFDGKISDIQSRFRNHTQALFEKQGLKNYPYFLTVEKGGNQPKLVYLLGHSNQATYEKSFADFAKDPAWIKAKEASEKNGKIVERVDAVFLKTLPFSPMK</sequence>
<feature type="domain" description="NIPSNAP" evidence="2">
    <location>
        <begin position="30"/>
        <end position="129"/>
    </location>
</feature>
<dbReference type="STRING" id="226506.SAMN04488519_10973"/>
<dbReference type="RefSeq" id="WP_091655061.1">
    <property type="nucleotide sequence ID" value="NZ_FOVW01000009.1"/>
</dbReference>
<evidence type="ECO:0000313" key="3">
    <source>
        <dbReference type="EMBL" id="SFO61591.1"/>
    </source>
</evidence>
<evidence type="ECO:0000313" key="4">
    <source>
        <dbReference type="Proteomes" id="UP000199564"/>
    </source>
</evidence>
<gene>
    <name evidence="3" type="ORF">SAMN04488519_10973</name>
</gene>
<proteinExistence type="predicted"/>
<reference evidence="4" key="1">
    <citation type="submission" date="2016-10" db="EMBL/GenBank/DDBJ databases">
        <authorList>
            <person name="Varghese N."/>
            <person name="Submissions S."/>
        </authorList>
    </citation>
    <scope>NUCLEOTIDE SEQUENCE [LARGE SCALE GENOMIC DNA]</scope>
    <source>
        <strain evidence="4">DSM 15282</strain>
    </source>
</reference>
<dbReference type="Pfam" id="PF07978">
    <property type="entry name" value="NIPSNAP"/>
    <property type="match status" value="2"/>
</dbReference>
<evidence type="ECO:0000259" key="2">
    <source>
        <dbReference type="Pfam" id="PF07978"/>
    </source>
</evidence>